<evidence type="ECO:0000313" key="2">
    <source>
        <dbReference type="Proteomes" id="UP001177023"/>
    </source>
</evidence>
<proteinExistence type="predicted"/>
<dbReference type="AlphaFoldDB" id="A0AA36CKL3"/>
<comment type="caution">
    <text evidence="1">The sequence shown here is derived from an EMBL/GenBank/DDBJ whole genome shotgun (WGS) entry which is preliminary data.</text>
</comment>
<name>A0AA36CKL3_9BILA</name>
<evidence type="ECO:0000313" key="1">
    <source>
        <dbReference type="EMBL" id="CAJ0570809.1"/>
    </source>
</evidence>
<keyword evidence="2" id="KW-1185">Reference proteome</keyword>
<reference evidence="1" key="1">
    <citation type="submission" date="2023-06" db="EMBL/GenBank/DDBJ databases">
        <authorList>
            <person name="Delattre M."/>
        </authorList>
    </citation>
    <scope>NUCLEOTIDE SEQUENCE</scope>
    <source>
        <strain evidence="1">AF72</strain>
    </source>
</reference>
<protein>
    <submittedName>
        <fullName evidence="1">Uncharacterized protein</fullName>
    </submittedName>
</protein>
<organism evidence="1 2">
    <name type="scientific">Mesorhabditis spiculigera</name>
    <dbReference type="NCBI Taxonomy" id="96644"/>
    <lineage>
        <taxon>Eukaryota</taxon>
        <taxon>Metazoa</taxon>
        <taxon>Ecdysozoa</taxon>
        <taxon>Nematoda</taxon>
        <taxon>Chromadorea</taxon>
        <taxon>Rhabditida</taxon>
        <taxon>Rhabditina</taxon>
        <taxon>Rhabditomorpha</taxon>
        <taxon>Rhabditoidea</taxon>
        <taxon>Rhabditidae</taxon>
        <taxon>Mesorhabditinae</taxon>
        <taxon>Mesorhabditis</taxon>
    </lineage>
</organism>
<feature type="non-terminal residue" evidence="1">
    <location>
        <position position="1"/>
    </location>
</feature>
<dbReference type="EMBL" id="CATQJA010002479">
    <property type="protein sequence ID" value="CAJ0570809.1"/>
    <property type="molecule type" value="Genomic_DNA"/>
</dbReference>
<accession>A0AA36CKL3</accession>
<gene>
    <name evidence="1" type="ORF">MSPICULIGERA_LOCUS9245</name>
</gene>
<dbReference type="Proteomes" id="UP001177023">
    <property type="component" value="Unassembled WGS sequence"/>
</dbReference>
<sequence>MSTLTNTSSGRDCWAEVTTVPSACVENVKYCWDAGLLGSSSSRITATTAGWTLTLSNVQTEKKFRQNSKILD</sequence>